<feature type="active site" description="Proton donor" evidence="17">
    <location>
        <position position="229"/>
    </location>
</feature>
<comment type="subcellular location">
    <subcellularLocation>
        <location evidence="3 17">Cytoplasm</location>
    </subcellularLocation>
</comment>
<keyword evidence="9 17" id="KW-0274">FAD</keyword>
<keyword evidence="11 17" id="KW-0133">Cell shape</keyword>
<keyword evidence="10 17" id="KW-0521">NADP</keyword>
<dbReference type="InterPro" id="IPR036635">
    <property type="entry name" value="MurB_C_sf"/>
</dbReference>
<evidence type="ECO:0000256" key="1">
    <source>
        <dbReference type="ARBA" id="ARBA00001974"/>
    </source>
</evidence>
<keyword evidence="20" id="KW-1185">Reference proteome</keyword>
<keyword evidence="15 17" id="KW-0961">Cell wall biogenesis/degradation</keyword>
<name>A0AA91SQD5_9MYCO</name>
<evidence type="ECO:0000256" key="10">
    <source>
        <dbReference type="ARBA" id="ARBA00022857"/>
    </source>
</evidence>
<keyword evidence="12 17" id="KW-0573">Peptidoglycan synthesis</keyword>
<dbReference type="GO" id="GO:0051301">
    <property type="term" value="P:cell division"/>
    <property type="evidence" value="ECO:0007669"/>
    <property type="project" value="UniProtKB-KW"/>
</dbReference>
<dbReference type="EC" id="1.3.1.98" evidence="17"/>
<accession>A0AA91SQD5</accession>
<comment type="similarity">
    <text evidence="5 17">Belongs to the MurB family.</text>
</comment>
<dbReference type="SUPFAM" id="SSF56194">
    <property type="entry name" value="Uridine diphospho-N-Acetylenolpyruvylglucosamine reductase, MurB, C-terminal domain"/>
    <property type="match status" value="1"/>
</dbReference>
<evidence type="ECO:0000256" key="8">
    <source>
        <dbReference type="ARBA" id="ARBA00022630"/>
    </source>
</evidence>
<dbReference type="GO" id="GO:0008360">
    <property type="term" value="P:regulation of cell shape"/>
    <property type="evidence" value="ECO:0007669"/>
    <property type="project" value="UniProtKB-KW"/>
</dbReference>
<dbReference type="InterPro" id="IPR003170">
    <property type="entry name" value="MurB"/>
</dbReference>
<evidence type="ECO:0000313" key="20">
    <source>
        <dbReference type="Proteomes" id="UP000193577"/>
    </source>
</evidence>
<feature type="domain" description="FAD-binding PCMH-type" evidence="18">
    <location>
        <begin position="10"/>
        <end position="175"/>
    </location>
</feature>
<keyword evidence="7 17" id="KW-0132">Cell division</keyword>
<keyword evidence="13 17" id="KW-0560">Oxidoreductase</keyword>
<evidence type="ECO:0000313" key="19">
    <source>
        <dbReference type="EMBL" id="OSC30613.1"/>
    </source>
</evidence>
<evidence type="ECO:0000256" key="9">
    <source>
        <dbReference type="ARBA" id="ARBA00022827"/>
    </source>
</evidence>
<comment type="catalytic activity">
    <reaction evidence="16 17">
        <text>UDP-N-acetyl-alpha-D-muramate + NADP(+) = UDP-N-acetyl-3-O-(1-carboxyvinyl)-alpha-D-glucosamine + NADPH + H(+)</text>
        <dbReference type="Rhea" id="RHEA:12248"/>
        <dbReference type="ChEBI" id="CHEBI:15378"/>
        <dbReference type="ChEBI" id="CHEBI:57783"/>
        <dbReference type="ChEBI" id="CHEBI:58349"/>
        <dbReference type="ChEBI" id="CHEBI:68483"/>
        <dbReference type="ChEBI" id="CHEBI:70757"/>
        <dbReference type="EC" id="1.3.1.98"/>
    </reaction>
</comment>
<evidence type="ECO:0000256" key="3">
    <source>
        <dbReference type="ARBA" id="ARBA00004496"/>
    </source>
</evidence>
<feature type="active site" evidence="17">
    <location>
        <position position="322"/>
    </location>
</feature>
<dbReference type="GO" id="GO:0005829">
    <property type="term" value="C:cytosol"/>
    <property type="evidence" value="ECO:0007669"/>
    <property type="project" value="TreeGrafter"/>
</dbReference>
<dbReference type="GO" id="GO:0071555">
    <property type="term" value="P:cell wall organization"/>
    <property type="evidence" value="ECO:0007669"/>
    <property type="project" value="UniProtKB-KW"/>
</dbReference>
<dbReference type="InterPro" id="IPR016166">
    <property type="entry name" value="FAD-bd_PCMH"/>
</dbReference>
<evidence type="ECO:0000256" key="14">
    <source>
        <dbReference type="ARBA" id="ARBA00023306"/>
    </source>
</evidence>
<dbReference type="InterPro" id="IPR036318">
    <property type="entry name" value="FAD-bd_PCMH-like_sf"/>
</dbReference>
<dbReference type="SUPFAM" id="SSF56176">
    <property type="entry name" value="FAD-binding/transporter-associated domain-like"/>
    <property type="match status" value="1"/>
</dbReference>
<evidence type="ECO:0000256" key="13">
    <source>
        <dbReference type="ARBA" id="ARBA00023002"/>
    </source>
</evidence>
<comment type="function">
    <text evidence="2 17">Cell wall formation.</text>
</comment>
<comment type="caution">
    <text evidence="19">The sequence shown here is derived from an EMBL/GenBank/DDBJ whole genome shotgun (WGS) entry which is preliminary data.</text>
</comment>
<evidence type="ECO:0000256" key="11">
    <source>
        <dbReference type="ARBA" id="ARBA00022960"/>
    </source>
</evidence>
<dbReference type="Gene3D" id="3.30.465.10">
    <property type="match status" value="1"/>
</dbReference>
<evidence type="ECO:0000256" key="2">
    <source>
        <dbReference type="ARBA" id="ARBA00003921"/>
    </source>
</evidence>
<dbReference type="InterPro" id="IPR016167">
    <property type="entry name" value="FAD-bd_PCMH_sub1"/>
</dbReference>
<protein>
    <recommendedName>
        <fullName evidence="17">UDP-N-acetylenolpyruvoylglucosamine reductase</fullName>
        <ecNumber evidence="17">1.3.1.98</ecNumber>
    </recommendedName>
    <alternativeName>
        <fullName evidence="17">UDP-N-acetylmuramate dehydrogenase</fullName>
    </alternativeName>
</protein>
<dbReference type="Pfam" id="PF02873">
    <property type="entry name" value="MurB_C"/>
    <property type="match status" value="1"/>
</dbReference>
<evidence type="ECO:0000256" key="17">
    <source>
        <dbReference type="HAMAP-Rule" id="MF_00037"/>
    </source>
</evidence>
<evidence type="ECO:0000259" key="18">
    <source>
        <dbReference type="PROSITE" id="PS51387"/>
    </source>
</evidence>
<dbReference type="GO" id="GO:0008762">
    <property type="term" value="F:UDP-N-acetylmuramate dehydrogenase activity"/>
    <property type="evidence" value="ECO:0007669"/>
    <property type="project" value="UniProtKB-UniRule"/>
</dbReference>
<evidence type="ECO:0000256" key="6">
    <source>
        <dbReference type="ARBA" id="ARBA00022490"/>
    </source>
</evidence>
<comment type="pathway">
    <text evidence="4 17">Cell wall biogenesis; peptidoglycan biosynthesis.</text>
</comment>
<organism evidence="19 20">
    <name type="scientific">Mycolicibacillus koreensis</name>
    <dbReference type="NCBI Taxonomy" id="1069220"/>
    <lineage>
        <taxon>Bacteria</taxon>
        <taxon>Bacillati</taxon>
        <taxon>Actinomycetota</taxon>
        <taxon>Actinomycetes</taxon>
        <taxon>Mycobacteriales</taxon>
        <taxon>Mycobacteriaceae</taxon>
        <taxon>Mycolicibacillus</taxon>
    </lineage>
</organism>
<dbReference type="InterPro" id="IPR016169">
    <property type="entry name" value="FAD-bd_PCMH_sub2"/>
</dbReference>
<sequence>MFCALTTIATGGPAARYVEAASTAAVVDAVRAADESGDELLILGGGSNLLVADAGVDAVTVAVRTRGIDRRGDLVTVAAGHRWDDVVAELLADGRGQLAPLSGIPGTAGATPIQNVGAYGAAIADTLEGVRVYDRDRGEVRDIPAAACGLGNRTSVFKHADRHVVLAVTLRLPRTAAVPVAYAQLAAALGVPLGASAPARRVRAAVLALRASKGMVLDRADHDTWSAGSFFVNPVLAAGEAPAGCPTYPAGSGRVKIPAAWLIEAAGFTKGYPGAAAPARLSTKHALALTNRGAATSSDVLALARRVRDGVRDAFGITLVPEPVLVGCTLGDPAANRSGQQRTAGGRPQ</sequence>
<dbReference type="GO" id="GO:0009252">
    <property type="term" value="P:peptidoglycan biosynthetic process"/>
    <property type="evidence" value="ECO:0007669"/>
    <property type="project" value="UniProtKB-UniRule"/>
</dbReference>
<keyword evidence="8 17" id="KW-0285">Flavoprotein</keyword>
<dbReference type="PROSITE" id="PS51387">
    <property type="entry name" value="FAD_PCMH"/>
    <property type="match status" value="1"/>
</dbReference>
<dbReference type="HAMAP" id="MF_00037">
    <property type="entry name" value="MurB"/>
    <property type="match status" value="1"/>
</dbReference>
<dbReference type="Pfam" id="PF01565">
    <property type="entry name" value="FAD_binding_4"/>
    <property type="match status" value="1"/>
</dbReference>
<dbReference type="AlphaFoldDB" id="A0AA91SQD5"/>
<keyword evidence="6 17" id="KW-0963">Cytoplasm</keyword>
<dbReference type="Gene3D" id="3.30.43.10">
    <property type="entry name" value="Uridine Diphospho-n-acetylenolpyruvylglucosamine Reductase, domain 2"/>
    <property type="match status" value="1"/>
</dbReference>
<evidence type="ECO:0000256" key="12">
    <source>
        <dbReference type="ARBA" id="ARBA00022984"/>
    </source>
</evidence>
<evidence type="ECO:0000256" key="15">
    <source>
        <dbReference type="ARBA" id="ARBA00023316"/>
    </source>
</evidence>
<dbReference type="InterPro" id="IPR006094">
    <property type="entry name" value="Oxid_FAD_bind_N"/>
</dbReference>
<evidence type="ECO:0000256" key="16">
    <source>
        <dbReference type="ARBA" id="ARBA00048914"/>
    </source>
</evidence>
<evidence type="ECO:0000256" key="4">
    <source>
        <dbReference type="ARBA" id="ARBA00004752"/>
    </source>
</evidence>
<dbReference type="GO" id="GO:0071949">
    <property type="term" value="F:FAD binding"/>
    <property type="evidence" value="ECO:0007669"/>
    <property type="project" value="InterPro"/>
</dbReference>
<evidence type="ECO:0000256" key="7">
    <source>
        <dbReference type="ARBA" id="ARBA00022618"/>
    </source>
</evidence>
<comment type="cofactor">
    <cofactor evidence="1 17">
        <name>FAD</name>
        <dbReference type="ChEBI" id="CHEBI:57692"/>
    </cofactor>
</comment>
<dbReference type="Proteomes" id="UP000193577">
    <property type="component" value="Unassembled WGS sequence"/>
</dbReference>
<dbReference type="InterPro" id="IPR011601">
    <property type="entry name" value="MurB_C"/>
</dbReference>
<evidence type="ECO:0000256" key="5">
    <source>
        <dbReference type="ARBA" id="ARBA00010485"/>
    </source>
</evidence>
<reference evidence="19 20" key="1">
    <citation type="submission" date="2017-04" db="EMBL/GenBank/DDBJ databases">
        <title>The new phylogeny of genus Mycobacterium.</title>
        <authorList>
            <person name="Tortoli E."/>
            <person name="Trovato A."/>
            <person name="Cirillo D.M."/>
        </authorList>
    </citation>
    <scope>NUCLEOTIDE SEQUENCE [LARGE SCALE GENOMIC DNA]</scope>
    <source>
        <strain evidence="19 20">KCTC 19819</strain>
    </source>
</reference>
<dbReference type="NCBIfam" id="NF010478">
    <property type="entry name" value="PRK13903.1"/>
    <property type="match status" value="1"/>
</dbReference>
<keyword evidence="14 17" id="KW-0131">Cell cycle</keyword>
<gene>
    <name evidence="17" type="primary">murB</name>
    <name evidence="19" type="ORF">B8W67_16895</name>
</gene>
<dbReference type="EMBL" id="NCXO01000048">
    <property type="protein sequence ID" value="OSC30613.1"/>
    <property type="molecule type" value="Genomic_DNA"/>
</dbReference>
<dbReference type="PANTHER" id="PTHR21071">
    <property type="entry name" value="UDP-N-ACETYLENOLPYRUVOYLGLUCOSAMINE REDUCTASE"/>
    <property type="match status" value="1"/>
</dbReference>
<dbReference type="Gene3D" id="3.90.78.10">
    <property type="entry name" value="UDP-N-acetylenolpyruvoylglucosamine reductase, C-terminal domain"/>
    <property type="match status" value="1"/>
</dbReference>
<feature type="active site" evidence="17">
    <location>
        <position position="153"/>
    </location>
</feature>
<proteinExistence type="inferred from homology"/>
<dbReference type="PANTHER" id="PTHR21071:SF4">
    <property type="entry name" value="UDP-N-ACETYLENOLPYRUVOYLGLUCOSAMINE REDUCTASE"/>
    <property type="match status" value="1"/>
</dbReference>